<dbReference type="KEGG" id="hazt:108675936"/>
<dbReference type="RefSeq" id="XP_018019479.2">
    <property type="nucleotide sequence ID" value="XM_018163990.2"/>
</dbReference>
<proteinExistence type="predicted"/>
<evidence type="ECO:0000313" key="2">
    <source>
        <dbReference type="Proteomes" id="UP000694843"/>
    </source>
</evidence>
<feature type="region of interest" description="Disordered" evidence="1">
    <location>
        <begin position="14"/>
        <end position="51"/>
    </location>
</feature>
<sequence>MGAGDAYQCASNSLFGPLQAEPPHSTTASSPNQKRPSGRYGEAVTTFSDNKSNKRRSYATLVYQAPSVQNVDSGNRVIDCSERDTFEKSKVLQCHAVATGLYHEESVLLNGDNTTFHAPKSRAFIHVEIPDRLSFHEPTQHAQHGPHCVTYQTQESSRNSCKSHQQKQNMNVDIFPASESKVHSKVRKSDAEKSRFL</sequence>
<protein>
    <submittedName>
        <fullName evidence="3">Uncharacterized protein LOC108675936</fullName>
    </submittedName>
</protein>
<organism evidence="2 3">
    <name type="scientific">Hyalella azteca</name>
    <name type="common">Amphipod</name>
    <dbReference type="NCBI Taxonomy" id="294128"/>
    <lineage>
        <taxon>Eukaryota</taxon>
        <taxon>Metazoa</taxon>
        <taxon>Ecdysozoa</taxon>
        <taxon>Arthropoda</taxon>
        <taxon>Crustacea</taxon>
        <taxon>Multicrustacea</taxon>
        <taxon>Malacostraca</taxon>
        <taxon>Eumalacostraca</taxon>
        <taxon>Peracarida</taxon>
        <taxon>Amphipoda</taxon>
        <taxon>Senticaudata</taxon>
        <taxon>Talitrida</taxon>
        <taxon>Talitroidea</taxon>
        <taxon>Hyalellidae</taxon>
        <taxon>Hyalella</taxon>
    </lineage>
</organism>
<evidence type="ECO:0000313" key="3">
    <source>
        <dbReference type="RefSeq" id="XP_018019479.2"/>
    </source>
</evidence>
<reference evidence="3" key="1">
    <citation type="submission" date="2025-08" db="UniProtKB">
        <authorList>
            <consortium name="RefSeq"/>
        </authorList>
    </citation>
    <scope>IDENTIFICATION</scope>
    <source>
        <tissue evidence="3">Whole organism</tissue>
    </source>
</reference>
<dbReference type="AlphaFoldDB" id="A0A8B7P065"/>
<evidence type="ECO:0000256" key="1">
    <source>
        <dbReference type="SAM" id="MobiDB-lite"/>
    </source>
</evidence>
<accession>A0A8B7P065</accession>
<feature type="compositionally biased region" description="Polar residues" evidence="1">
    <location>
        <begin position="156"/>
        <end position="171"/>
    </location>
</feature>
<gene>
    <name evidence="3" type="primary">LOC108675936</name>
</gene>
<keyword evidence="2" id="KW-1185">Reference proteome</keyword>
<feature type="compositionally biased region" description="Polar residues" evidence="1">
    <location>
        <begin position="24"/>
        <end position="35"/>
    </location>
</feature>
<name>A0A8B7P065_HYAAZ</name>
<feature type="region of interest" description="Disordered" evidence="1">
    <location>
        <begin position="156"/>
        <end position="197"/>
    </location>
</feature>
<dbReference type="GeneID" id="108675936"/>
<dbReference type="Proteomes" id="UP000694843">
    <property type="component" value="Unplaced"/>
</dbReference>
<feature type="compositionally biased region" description="Basic and acidic residues" evidence="1">
    <location>
        <begin position="187"/>
        <end position="197"/>
    </location>
</feature>